<organism evidence="2">
    <name type="scientific">marine sediment metagenome</name>
    <dbReference type="NCBI Taxonomy" id="412755"/>
    <lineage>
        <taxon>unclassified sequences</taxon>
        <taxon>metagenomes</taxon>
        <taxon>ecological metagenomes</taxon>
    </lineage>
</organism>
<protein>
    <recommendedName>
        <fullName evidence="1">ChsH2 rubredoxin-like zinc ribbon domain-containing protein</fullName>
    </recommendedName>
</protein>
<comment type="caution">
    <text evidence="2">The sequence shown here is derived from an EMBL/GenBank/DDBJ whole genome shotgun (WGS) entry which is preliminary data.</text>
</comment>
<dbReference type="Pfam" id="PF12172">
    <property type="entry name" value="zf-ChsH2"/>
    <property type="match status" value="1"/>
</dbReference>
<dbReference type="EMBL" id="LAZR01057912">
    <property type="protein sequence ID" value="KKK71046.1"/>
    <property type="molecule type" value="Genomic_DNA"/>
</dbReference>
<dbReference type="SUPFAM" id="SSF50249">
    <property type="entry name" value="Nucleic acid-binding proteins"/>
    <property type="match status" value="1"/>
</dbReference>
<reference evidence="2" key="1">
    <citation type="journal article" date="2015" name="Nature">
        <title>Complex archaea that bridge the gap between prokaryotes and eukaryotes.</title>
        <authorList>
            <person name="Spang A."/>
            <person name="Saw J.H."/>
            <person name="Jorgensen S.L."/>
            <person name="Zaremba-Niedzwiedzka K."/>
            <person name="Martijn J."/>
            <person name="Lind A.E."/>
            <person name="van Eijk R."/>
            <person name="Schleper C."/>
            <person name="Guy L."/>
            <person name="Ettema T.J."/>
        </authorList>
    </citation>
    <scope>NUCLEOTIDE SEQUENCE</scope>
</reference>
<evidence type="ECO:0000259" key="1">
    <source>
        <dbReference type="Pfam" id="PF12172"/>
    </source>
</evidence>
<dbReference type="InterPro" id="IPR012340">
    <property type="entry name" value="NA-bd_OB-fold"/>
</dbReference>
<proteinExistence type="predicted"/>
<feature type="domain" description="ChsH2 rubredoxin-like zinc ribbon" evidence="1">
    <location>
        <begin position="10"/>
        <end position="36"/>
    </location>
</feature>
<dbReference type="AlphaFoldDB" id="A0A0F9AFQ0"/>
<dbReference type="InterPro" id="IPR022002">
    <property type="entry name" value="ChsH2_Znr"/>
</dbReference>
<accession>A0A0F9AFQ0</accession>
<evidence type="ECO:0000313" key="2">
    <source>
        <dbReference type="EMBL" id="KKK71046.1"/>
    </source>
</evidence>
<sequence length="116" mass="13125">MVDFSIYDIKEPEVYAYKCPDCGTIYYPAPMVCSKCSCRRDTSGVIFSSWEQVAMGGKCRLLTWTRVYNLPEGFDVKYLLFGIVEFENGLRASGRLLVDEPETGMELEAKVGVIKE</sequence>
<name>A0A0F9AFQ0_9ZZZZ</name>
<feature type="non-terminal residue" evidence="2">
    <location>
        <position position="116"/>
    </location>
</feature>
<gene>
    <name evidence="2" type="ORF">LCGC14_2917890</name>
</gene>